<dbReference type="CDD" id="cd03399">
    <property type="entry name" value="SPFH_flotillin"/>
    <property type="match status" value="1"/>
</dbReference>
<dbReference type="InterPro" id="IPR031905">
    <property type="entry name" value="Flotillin_C"/>
</dbReference>
<comment type="similarity">
    <text evidence="2">Belongs to the band 7/mec-2 family. Flotillin subfamily.</text>
</comment>
<dbReference type="GO" id="GO:0002020">
    <property type="term" value="F:protease binding"/>
    <property type="evidence" value="ECO:0007669"/>
    <property type="project" value="TreeGrafter"/>
</dbReference>
<dbReference type="Pfam" id="PF01145">
    <property type="entry name" value="Band_7"/>
    <property type="match status" value="1"/>
</dbReference>
<protein>
    <submittedName>
        <fullName evidence="7">Flotillin family protein</fullName>
    </submittedName>
</protein>
<dbReference type="InterPro" id="IPR001107">
    <property type="entry name" value="Band_7"/>
</dbReference>
<sequence>MLTSLDITPIIITGVAVIAGLALLTVIFRMWRKVPQDKAMVVTGMKKRVITGGGGLVIPILERTDTISLGNIQLNINTSQTMSSQGVPIDVVGTAVIKVRNTHESIYAAIEQFTGANEMQIQKSISDQVTLILEGKLREIVASMTVEQIYNDREAFSAKVQEVVGTKIGEMGLELKDFSIKDVNDTNGYIRALGAKQIAEKKKDAEIAQAMAQKEESIKKSEAAKEGERARLQAETEVSAAKKAKEVQEAEYRIEQESAKAKADAAYDIQKSITLQDVIAAQMEADILRQQKQKELQEAQLQVEIAREQKQIELEQRRAEKTREELKTKVVEPANAELEQKKAAAEAEKYTRIAEAQARAEAKKAEAAAEAEAIKLKAKAEADAEAISGEAKAKAISVVGVAEAEAIKAKGLAEAEAMEKKAEAYKKYTGAAMADKLIEKLPEIAKAIAEPLSQISDIKIYGGGVESVTDNVPTVLAKVFETVESSVGIDMKSIVMADSLEARTTKNVNVTGMGDSISKELE</sequence>
<dbReference type="PANTHER" id="PTHR13806">
    <property type="entry name" value="FLOTILLIN-RELATED"/>
    <property type="match status" value="1"/>
</dbReference>
<feature type="transmembrane region" description="Helical" evidence="5">
    <location>
        <begin position="6"/>
        <end position="28"/>
    </location>
</feature>
<accession>A0A839JUW8</accession>
<keyword evidence="5" id="KW-1133">Transmembrane helix</keyword>
<evidence type="ECO:0000256" key="5">
    <source>
        <dbReference type="SAM" id="Phobius"/>
    </source>
</evidence>
<comment type="subcellular location">
    <subcellularLocation>
        <location evidence="1">Membrane</location>
    </subcellularLocation>
</comment>
<keyword evidence="4" id="KW-0175">Coiled coil</keyword>
<evidence type="ECO:0000256" key="3">
    <source>
        <dbReference type="ARBA" id="ARBA00023136"/>
    </source>
</evidence>
<dbReference type="Pfam" id="PF15975">
    <property type="entry name" value="Flot"/>
    <property type="match status" value="1"/>
</dbReference>
<feature type="domain" description="Band 7" evidence="6">
    <location>
        <begin position="29"/>
        <end position="197"/>
    </location>
</feature>
<dbReference type="GO" id="GO:0072659">
    <property type="term" value="P:protein localization to plasma membrane"/>
    <property type="evidence" value="ECO:0007669"/>
    <property type="project" value="TreeGrafter"/>
</dbReference>
<evidence type="ECO:0000313" key="7">
    <source>
        <dbReference type="EMBL" id="MBB2181475.1"/>
    </source>
</evidence>
<name>A0A839JUW8_9FIRM</name>
<evidence type="ECO:0000259" key="6">
    <source>
        <dbReference type="SMART" id="SM00244"/>
    </source>
</evidence>
<keyword evidence="3 5" id="KW-0472">Membrane</keyword>
<dbReference type="SMART" id="SM00244">
    <property type="entry name" value="PHB"/>
    <property type="match status" value="1"/>
</dbReference>
<dbReference type="RefSeq" id="WP_228351254.1">
    <property type="nucleotide sequence ID" value="NZ_JACEGA010000001.1"/>
</dbReference>
<dbReference type="Gene3D" id="3.30.479.30">
    <property type="entry name" value="Band 7 domain"/>
    <property type="match status" value="1"/>
</dbReference>
<reference evidence="7 8" key="1">
    <citation type="submission" date="2020-07" db="EMBL/GenBank/DDBJ databases">
        <title>Characterization and genome sequencing of isolate MD1, a novel member within the family Lachnospiraceae.</title>
        <authorList>
            <person name="Rettenmaier R."/>
            <person name="Di Bello L."/>
            <person name="Zinser C."/>
            <person name="Scheitz K."/>
            <person name="Liebl W."/>
            <person name="Zverlov V."/>
        </authorList>
    </citation>
    <scope>NUCLEOTIDE SEQUENCE [LARGE SCALE GENOMIC DNA]</scope>
    <source>
        <strain evidence="7 8">MD1</strain>
    </source>
</reference>
<evidence type="ECO:0000256" key="1">
    <source>
        <dbReference type="ARBA" id="ARBA00004370"/>
    </source>
</evidence>
<dbReference type="SUPFAM" id="SSF117892">
    <property type="entry name" value="Band 7/SPFH domain"/>
    <property type="match status" value="1"/>
</dbReference>
<dbReference type="EMBL" id="JACEGA010000001">
    <property type="protein sequence ID" value="MBB2181475.1"/>
    <property type="molecule type" value="Genomic_DNA"/>
</dbReference>
<dbReference type="Proteomes" id="UP000574276">
    <property type="component" value="Unassembled WGS sequence"/>
</dbReference>
<evidence type="ECO:0000256" key="4">
    <source>
        <dbReference type="SAM" id="Coils"/>
    </source>
</evidence>
<comment type="caution">
    <text evidence="7">The sequence shown here is derived from an EMBL/GenBank/DDBJ whole genome shotgun (WGS) entry which is preliminary data.</text>
</comment>
<dbReference type="GO" id="GO:0005886">
    <property type="term" value="C:plasma membrane"/>
    <property type="evidence" value="ECO:0007669"/>
    <property type="project" value="TreeGrafter"/>
</dbReference>
<feature type="coiled-coil region" evidence="4">
    <location>
        <begin position="211"/>
        <end position="329"/>
    </location>
</feature>
<dbReference type="PANTHER" id="PTHR13806:SF46">
    <property type="entry name" value="FLOTILLIN-1-RELATED"/>
    <property type="match status" value="1"/>
</dbReference>
<keyword evidence="5" id="KW-0812">Transmembrane</keyword>
<evidence type="ECO:0000256" key="2">
    <source>
        <dbReference type="ARBA" id="ARBA00007161"/>
    </source>
</evidence>
<keyword evidence="8" id="KW-1185">Reference proteome</keyword>
<organism evidence="7 8">
    <name type="scientific">Variimorphobacter saccharofermentans</name>
    <dbReference type="NCBI Taxonomy" id="2755051"/>
    <lineage>
        <taxon>Bacteria</taxon>
        <taxon>Bacillati</taxon>
        <taxon>Bacillota</taxon>
        <taxon>Clostridia</taxon>
        <taxon>Lachnospirales</taxon>
        <taxon>Lachnospiraceae</taxon>
        <taxon>Variimorphobacter</taxon>
    </lineage>
</organism>
<proteinExistence type="inferred from homology"/>
<gene>
    <name evidence="7" type="ORF">H0486_01025</name>
</gene>
<dbReference type="InterPro" id="IPR036013">
    <property type="entry name" value="Band_7/SPFH_dom_sf"/>
</dbReference>
<dbReference type="InterPro" id="IPR027705">
    <property type="entry name" value="Flotillin_fam"/>
</dbReference>
<dbReference type="AlphaFoldDB" id="A0A839JUW8"/>
<evidence type="ECO:0000313" key="8">
    <source>
        <dbReference type="Proteomes" id="UP000574276"/>
    </source>
</evidence>